<dbReference type="EMBL" id="JYDO01000033">
    <property type="protein sequence ID" value="KRZ75897.1"/>
    <property type="molecule type" value="Genomic_DNA"/>
</dbReference>
<dbReference type="Proteomes" id="UP000054843">
    <property type="component" value="Unassembled WGS sequence"/>
</dbReference>
<accession>A0A0V1MVS3</accession>
<keyword evidence="2" id="KW-0812">Transmembrane</keyword>
<evidence type="ECO:0000256" key="1">
    <source>
        <dbReference type="SAM" id="MobiDB-lite"/>
    </source>
</evidence>
<reference evidence="3 4" key="1">
    <citation type="submission" date="2015-01" db="EMBL/GenBank/DDBJ databases">
        <title>Evolution of Trichinella species and genotypes.</title>
        <authorList>
            <person name="Korhonen P.K."/>
            <person name="Edoardo P."/>
            <person name="Giuseppe L.R."/>
            <person name="Gasser R.B."/>
        </authorList>
    </citation>
    <scope>NUCLEOTIDE SEQUENCE [LARGE SCALE GENOMIC DNA]</scope>
    <source>
        <strain evidence="3">ISS1980</strain>
    </source>
</reference>
<keyword evidence="2" id="KW-0472">Membrane</keyword>
<organism evidence="3 4">
    <name type="scientific">Trichinella papuae</name>
    <dbReference type="NCBI Taxonomy" id="268474"/>
    <lineage>
        <taxon>Eukaryota</taxon>
        <taxon>Metazoa</taxon>
        <taxon>Ecdysozoa</taxon>
        <taxon>Nematoda</taxon>
        <taxon>Enoplea</taxon>
        <taxon>Dorylaimia</taxon>
        <taxon>Trichinellida</taxon>
        <taxon>Trichinellidae</taxon>
        <taxon>Trichinella</taxon>
    </lineage>
</organism>
<comment type="caution">
    <text evidence="3">The sequence shown here is derived from an EMBL/GenBank/DDBJ whole genome shotgun (WGS) entry which is preliminary data.</text>
</comment>
<gene>
    <name evidence="3" type="ORF">T10_4865</name>
</gene>
<evidence type="ECO:0000256" key="2">
    <source>
        <dbReference type="SAM" id="Phobius"/>
    </source>
</evidence>
<feature type="transmembrane region" description="Helical" evidence="2">
    <location>
        <begin position="21"/>
        <end position="41"/>
    </location>
</feature>
<proteinExistence type="predicted"/>
<sequence length="103" mass="12032">MFVSDFKLDFMVFCIHLKFYILEHVVVFTIFAFLLMCVTVFPDHCPSLGSFYDLFAVLKKIFSPKRNNTQNVEAQPEEARRIKSSEKLQEERCDPLTAVIDSF</sequence>
<evidence type="ECO:0000313" key="3">
    <source>
        <dbReference type="EMBL" id="KRZ75897.1"/>
    </source>
</evidence>
<keyword evidence="2" id="KW-1133">Transmembrane helix</keyword>
<feature type="compositionally biased region" description="Basic and acidic residues" evidence="1">
    <location>
        <begin position="77"/>
        <end position="89"/>
    </location>
</feature>
<keyword evidence="4" id="KW-1185">Reference proteome</keyword>
<feature type="region of interest" description="Disordered" evidence="1">
    <location>
        <begin position="68"/>
        <end position="89"/>
    </location>
</feature>
<evidence type="ECO:0000313" key="4">
    <source>
        <dbReference type="Proteomes" id="UP000054843"/>
    </source>
</evidence>
<name>A0A0V1MVS3_9BILA</name>
<dbReference type="AlphaFoldDB" id="A0A0V1MVS3"/>
<protein>
    <submittedName>
        <fullName evidence="3">Uncharacterized protein</fullName>
    </submittedName>
</protein>